<keyword evidence="6" id="KW-0812">Transmembrane</keyword>
<name>A0A3D3R764_9PLAN</name>
<dbReference type="GO" id="GO:0005886">
    <property type="term" value="C:plasma membrane"/>
    <property type="evidence" value="ECO:0007669"/>
    <property type="project" value="UniProtKB-SubCell"/>
</dbReference>
<keyword evidence="4 8" id="KW-0808">Transferase</keyword>
<comment type="caution">
    <text evidence="8">The sequence shown here is derived from an EMBL/GenBank/DDBJ whole genome shotgun (WGS) entry which is preliminary data.</text>
</comment>
<dbReference type="AlphaFoldDB" id="A0A3D3R764"/>
<comment type="subcellular location">
    <subcellularLocation>
        <location evidence="1">Cell membrane</location>
    </subcellularLocation>
</comment>
<dbReference type="InterPro" id="IPR029044">
    <property type="entry name" value="Nucleotide-diphossugar_trans"/>
</dbReference>
<organism evidence="8 9">
    <name type="scientific">Gimesia maris</name>
    <dbReference type="NCBI Taxonomy" id="122"/>
    <lineage>
        <taxon>Bacteria</taxon>
        <taxon>Pseudomonadati</taxon>
        <taxon>Planctomycetota</taxon>
        <taxon>Planctomycetia</taxon>
        <taxon>Planctomycetales</taxon>
        <taxon>Planctomycetaceae</taxon>
        <taxon>Gimesia</taxon>
    </lineage>
</organism>
<feature type="domain" description="Glycosyltransferase 2-like" evidence="7">
    <location>
        <begin position="50"/>
        <end position="173"/>
    </location>
</feature>
<keyword evidence="6" id="KW-1133">Transmembrane helix</keyword>
<keyword evidence="5 6" id="KW-0472">Membrane</keyword>
<evidence type="ECO:0000259" key="7">
    <source>
        <dbReference type="Pfam" id="PF00535"/>
    </source>
</evidence>
<evidence type="ECO:0000256" key="6">
    <source>
        <dbReference type="SAM" id="Phobius"/>
    </source>
</evidence>
<feature type="transmembrane region" description="Helical" evidence="6">
    <location>
        <begin position="346"/>
        <end position="369"/>
    </location>
</feature>
<keyword evidence="3" id="KW-0328">Glycosyltransferase</keyword>
<dbReference type="GO" id="GO:0016757">
    <property type="term" value="F:glycosyltransferase activity"/>
    <property type="evidence" value="ECO:0007669"/>
    <property type="project" value="UniProtKB-KW"/>
</dbReference>
<sequence>MQASIITYWGYATVVFWTILLVPSLLMMIRKRITRCLPATEIPEMWPLISVIVPAKDEAETIELTLNSLLASDYPRLEIIAVNDRSTDETGAIMERVAKEAANQNRVNMQIVHITDLPPDWLGKSHAMHQAAKQATGELLLFTDGDIIFDPKAISEATRIFLHQKLDHLCLLPQLARGGLLEMAFITFFGFLLTGGMFLWLVPTRWHFAYIGIGAFNLVRTEVYQQVGGHAAIKLDVLDDIKLGKLIKNYYYRQDFYLGIEQLKVRWQPSAWGVITGVEKNSFASFHYSVLWVSLATLVFLLFFIAPFIVLFLYPLSQTIGFLITVGLLHLCYATIAVLFSSGLRVTPLLFFSSLALAFAIWRSAYITLKNGGVRWRDTIYPLDVLKKNLY</sequence>
<protein>
    <submittedName>
        <fullName evidence="8">Glycosyl transferase family 2</fullName>
    </submittedName>
</protein>
<dbReference type="Pfam" id="PF00535">
    <property type="entry name" value="Glycos_transf_2"/>
    <property type="match status" value="1"/>
</dbReference>
<keyword evidence="2" id="KW-1003">Cell membrane</keyword>
<evidence type="ECO:0000256" key="2">
    <source>
        <dbReference type="ARBA" id="ARBA00022475"/>
    </source>
</evidence>
<evidence type="ECO:0000256" key="4">
    <source>
        <dbReference type="ARBA" id="ARBA00022679"/>
    </source>
</evidence>
<gene>
    <name evidence="8" type="ORF">DIT97_13190</name>
</gene>
<dbReference type="PANTHER" id="PTHR43646">
    <property type="entry name" value="GLYCOSYLTRANSFERASE"/>
    <property type="match status" value="1"/>
</dbReference>
<feature type="transmembrane region" description="Helical" evidence="6">
    <location>
        <begin position="290"/>
        <end position="313"/>
    </location>
</feature>
<feature type="transmembrane region" description="Helical" evidence="6">
    <location>
        <begin position="320"/>
        <end position="340"/>
    </location>
</feature>
<evidence type="ECO:0000256" key="5">
    <source>
        <dbReference type="ARBA" id="ARBA00023136"/>
    </source>
</evidence>
<dbReference type="InterPro" id="IPR001173">
    <property type="entry name" value="Glyco_trans_2-like"/>
</dbReference>
<dbReference type="PANTHER" id="PTHR43646:SF2">
    <property type="entry name" value="GLYCOSYLTRANSFERASE 2-LIKE DOMAIN-CONTAINING PROTEIN"/>
    <property type="match status" value="1"/>
</dbReference>
<dbReference type="Gene3D" id="3.90.550.10">
    <property type="entry name" value="Spore Coat Polysaccharide Biosynthesis Protein SpsA, Chain A"/>
    <property type="match status" value="1"/>
</dbReference>
<evidence type="ECO:0000256" key="3">
    <source>
        <dbReference type="ARBA" id="ARBA00022676"/>
    </source>
</evidence>
<reference evidence="8 9" key="1">
    <citation type="journal article" date="2018" name="Nat. Biotechnol.">
        <title>A standardized bacterial taxonomy based on genome phylogeny substantially revises the tree of life.</title>
        <authorList>
            <person name="Parks D.H."/>
            <person name="Chuvochina M."/>
            <person name="Waite D.W."/>
            <person name="Rinke C."/>
            <person name="Skarshewski A."/>
            <person name="Chaumeil P.A."/>
            <person name="Hugenholtz P."/>
        </authorList>
    </citation>
    <scope>NUCLEOTIDE SEQUENCE [LARGE SCALE GENOMIC DNA]</scope>
    <source>
        <strain evidence="8">UBA9375</strain>
    </source>
</reference>
<dbReference type="EMBL" id="DQAY01000076">
    <property type="protein sequence ID" value="HCO23948.1"/>
    <property type="molecule type" value="Genomic_DNA"/>
</dbReference>
<evidence type="ECO:0000313" key="9">
    <source>
        <dbReference type="Proteomes" id="UP000263642"/>
    </source>
</evidence>
<accession>A0A3D3R764</accession>
<feature type="transmembrane region" description="Helical" evidence="6">
    <location>
        <begin position="180"/>
        <end position="202"/>
    </location>
</feature>
<dbReference type="CDD" id="cd06423">
    <property type="entry name" value="CESA_like"/>
    <property type="match status" value="1"/>
</dbReference>
<evidence type="ECO:0000256" key="1">
    <source>
        <dbReference type="ARBA" id="ARBA00004236"/>
    </source>
</evidence>
<evidence type="ECO:0000313" key="8">
    <source>
        <dbReference type="EMBL" id="HCO23948.1"/>
    </source>
</evidence>
<dbReference type="Proteomes" id="UP000263642">
    <property type="component" value="Unassembled WGS sequence"/>
</dbReference>
<feature type="transmembrane region" description="Helical" evidence="6">
    <location>
        <begin position="6"/>
        <end position="29"/>
    </location>
</feature>
<proteinExistence type="predicted"/>
<dbReference type="SUPFAM" id="SSF53448">
    <property type="entry name" value="Nucleotide-diphospho-sugar transferases"/>
    <property type="match status" value="1"/>
</dbReference>